<dbReference type="AlphaFoldDB" id="A0A8S2CLT3"/>
<evidence type="ECO:0000256" key="2">
    <source>
        <dbReference type="ARBA" id="ARBA00022679"/>
    </source>
</evidence>
<dbReference type="Gene3D" id="1.20.1050.10">
    <property type="match status" value="1"/>
</dbReference>
<evidence type="ECO:0000313" key="8">
    <source>
        <dbReference type="Proteomes" id="UP000677228"/>
    </source>
</evidence>
<sequence>MPNYKLYYFNGRGRAEVTRLIFAAVGQTFEDIRIEKKDWPIMKYQTPLGTLPILHVDNTIIVQSKAIARYAAQQCNLVGRSSLDEAKVNGVVDTMNDLTDKFTQKYFELKDETAKAQGKHQLLTTD</sequence>
<dbReference type="Pfam" id="PF02798">
    <property type="entry name" value="GST_N"/>
    <property type="match status" value="1"/>
</dbReference>
<dbReference type="EC" id="2.5.1.18" evidence="1"/>
<protein>
    <recommendedName>
        <fullName evidence="1">glutathione transferase</fullName>
        <ecNumber evidence="1">2.5.1.18</ecNumber>
    </recommendedName>
</protein>
<evidence type="ECO:0000256" key="1">
    <source>
        <dbReference type="ARBA" id="ARBA00012452"/>
    </source>
</evidence>
<dbReference type="InterPro" id="IPR050213">
    <property type="entry name" value="GST_superfamily"/>
</dbReference>
<evidence type="ECO:0000256" key="3">
    <source>
        <dbReference type="ARBA" id="ARBA00047960"/>
    </source>
</evidence>
<dbReference type="PROSITE" id="PS50404">
    <property type="entry name" value="GST_NTER"/>
    <property type="match status" value="1"/>
</dbReference>
<keyword evidence="2" id="KW-0808">Transferase</keyword>
<dbReference type="InterPro" id="IPR036249">
    <property type="entry name" value="Thioredoxin-like_sf"/>
</dbReference>
<dbReference type="InterPro" id="IPR004045">
    <property type="entry name" value="Glutathione_S-Trfase_N"/>
</dbReference>
<proteinExistence type="predicted"/>
<feature type="domain" description="GST N-terminal" evidence="5">
    <location>
        <begin position="2"/>
        <end position="79"/>
    </location>
</feature>
<name>A0A8S2CLT3_9BILA</name>
<dbReference type="PANTHER" id="PTHR11571">
    <property type="entry name" value="GLUTATHIONE S-TRANSFERASE"/>
    <property type="match status" value="1"/>
</dbReference>
<dbReference type="Gene3D" id="3.40.30.10">
    <property type="entry name" value="Glutaredoxin"/>
    <property type="match status" value="1"/>
</dbReference>
<dbReference type="SUPFAM" id="SSF52833">
    <property type="entry name" value="Thioredoxin-like"/>
    <property type="match status" value="1"/>
</dbReference>
<dbReference type="SFLD" id="SFLDS00019">
    <property type="entry name" value="Glutathione_Transferase_(cytos"/>
    <property type="match status" value="1"/>
</dbReference>
<comment type="caution">
    <text evidence="6">The sequence shown here is derived from an EMBL/GenBank/DDBJ whole genome shotgun (WGS) entry which is preliminary data.</text>
</comment>
<reference evidence="6" key="1">
    <citation type="submission" date="2021-02" db="EMBL/GenBank/DDBJ databases">
        <authorList>
            <person name="Nowell W R."/>
        </authorList>
    </citation>
    <scope>NUCLEOTIDE SEQUENCE</scope>
</reference>
<dbReference type="PANTHER" id="PTHR11571:SF224">
    <property type="entry name" value="HEMATOPOIETIC PROSTAGLANDIN D SYNTHASE"/>
    <property type="match status" value="1"/>
</dbReference>
<dbReference type="InterPro" id="IPR040079">
    <property type="entry name" value="Glutathione_S-Trfase"/>
</dbReference>
<dbReference type="Proteomes" id="UP000682733">
    <property type="component" value="Unassembled WGS sequence"/>
</dbReference>
<dbReference type="EMBL" id="CAJOBA010000012">
    <property type="protein sequence ID" value="CAF3494153.1"/>
    <property type="molecule type" value="Genomic_DNA"/>
</dbReference>
<gene>
    <name evidence="6" type="ORF">OVA965_LOCUS139</name>
    <name evidence="7" type="ORF">TMI583_LOCUS139</name>
</gene>
<accession>A0A8S2CLT3</accession>
<dbReference type="GO" id="GO:0006749">
    <property type="term" value="P:glutathione metabolic process"/>
    <property type="evidence" value="ECO:0007669"/>
    <property type="project" value="TreeGrafter"/>
</dbReference>
<evidence type="ECO:0000259" key="5">
    <source>
        <dbReference type="PROSITE" id="PS50404"/>
    </source>
</evidence>
<evidence type="ECO:0000313" key="7">
    <source>
        <dbReference type="EMBL" id="CAF3494153.1"/>
    </source>
</evidence>
<evidence type="ECO:0000256" key="4">
    <source>
        <dbReference type="ARBA" id="ARBA00049616"/>
    </source>
</evidence>
<dbReference type="Proteomes" id="UP000677228">
    <property type="component" value="Unassembled WGS sequence"/>
</dbReference>
<dbReference type="CDD" id="cd03039">
    <property type="entry name" value="GST_N_Sigma_like"/>
    <property type="match status" value="1"/>
</dbReference>
<feature type="non-terminal residue" evidence="6">
    <location>
        <position position="126"/>
    </location>
</feature>
<comment type="function">
    <text evidence="4">S-crystallins are structural components of squids and octopi eye lens. Contains relatively little if any GST activity.</text>
</comment>
<dbReference type="GO" id="GO:0004364">
    <property type="term" value="F:glutathione transferase activity"/>
    <property type="evidence" value="ECO:0007669"/>
    <property type="project" value="UniProtKB-EC"/>
</dbReference>
<organism evidence="6 8">
    <name type="scientific">Didymodactylos carnosus</name>
    <dbReference type="NCBI Taxonomy" id="1234261"/>
    <lineage>
        <taxon>Eukaryota</taxon>
        <taxon>Metazoa</taxon>
        <taxon>Spiralia</taxon>
        <taxon>Gnathifera</taxon>
        <taxon>Rotifera</taxon>
        <taxon>Eurotatoria</taxon>
        <taxon>Bdelloidea</taxon>
        <taxon>Philodinida</taxon>
        <taxon>Philodinidae</taxon>
        <taxon>Didymodactylos</taxon>
    </lineage>
</organism>
<evidence type="ECO:0000313" key="6">
    <source>
        <dbReference type="EMBL" id="CAF0722318.1"/>
    </source>
</evidence>
<dbReference type="EMBL" id="CAJNOK010000012">
    <property type="protein sequence ID" value="CAF0722318.1"/>
    <property type="molecule type" value="Genomic_DNA"/>
</dbReference>
<dbReference type="FunFam" id="3.40.30.10:FF:000035">
    <property type="entry name" value="hematopoietic prostaglandin D synthase"/>
    <property type="match status" value="1"/>
</dbReference>
<comment type="catalytic activity">
    <reaction evidence="3">
        <text>RX + glutathione = an S-substituted glutathione + a halide anion + H(+)</text>
        <dbReference type="Rhea" id="RHEA:16437"/>
        <dbReference type="ChEBI" id="CHEBI:15378"/>
        <dbReference type="ChEBI" id="CHEBI:16042"/>
        <dbReference type="ChEBI" id="CHEBI:17792"/>
        <dbReference type="ChEBI" id="CHEBI:57925"/>
        <dbReference type="ChEBI" id="CHEBI:90779"/>
        <dbReference type="EC" id="2.5.1.18"/>
    </reaction>
</comment>